<dbReference type="EMBL" id="VBAO01000224">
    <property type="protein sequence ID" value="TMI80387.1"/>
    <property type="molecule type" value="Genomic_DNA"/>
</dbReference>
<accession>A0A537JA14</accession>
<dbReference type="PANTHER" id="PTHR43818:SF11">
    <property type="entry name" value="BCDNA.GH03377"/>
    <property type="match status" value="1"/>
</dbReference>
<dbReference type="GO" id="GO:0000166">
    <property type="term" value="F:nucleotide binding"/>
    <property type="evidence" value="ECO:0007669"/>
    <property type="project" value="InterPro"/>
</dbReference>
<evidence type="ECO:0000313" key="4">
    <source>
        <dbReference type="EMBL" id="TMI80387.1"/>
    </source>
</evidence>
<dbReference type="Gene3D" id="3.30.360.10">
    <property type="entry name" value="Dihydrodipicolinate Reductase, domain 2"/>
    <property type="match status" value="1"/>
</dbReference>
<dbReference type="AlphaFoldDB" id="A0A537JA14"/>
<dbReference type="Gene3D" id="3.40.50.720">
    <property type="entry name" value="NAD(P)-binding Rossmann-like Domain"/>
    <property type="match status" value="1"/>
</dbReference>
<protein>
    <submittedName>
        <fullName evidence="4">Gfo/Idh/MocA family oxidoreductase</fullName>
    </submittedName>
</protein>
<feature type="domain" description="GFO/IDH/MocA-like oxidoreductase" evidence="3">
    <location>
        <begin position="133"/>
        <end position="247"/>
    </location>
</feature>
<evidence type="ECO:0000259" key="3">
    <source>
        <dbReference type="Pfam" id="PF22725"/>
    </source>
</evidence>
<organism evidence="4 5">
    <name type="scientific">Candidatus Segetimicrobium genomatis</name>
    <dbReference type="NCBI Taxonomy" id="2569760"/>
    <lineage>
        <taxon>Bacteria</taxon>
        <taxon>Bacillati</taxon>
        <taxon>Candidatus Sysuimicrobiota</taxon>
        <taxon>Candidatus Sysuimicrobiia</taxon>
        <taxon>Candidatus Sysuimicrobiales</taxon>
        <taxon>Candidatus Segetimicrobiaceae</taxon>
        <taxon>Candidatus Segetimicrobium</taxon>
    </lineage>
</organism>
<gene>
    <name evidence="4" type="ORF">E6H04_08725</name>
</gene>
<dbReference type="Proteomes" id="UP000320048">
    <property type="component" value="Unassembled WGS sequence"/>
</dbReference>
<comment type="caution">
    <text evidence="4">The sequence shown here is derived from an EMBL/GenBank/DDBJ whole genome shotgun (WGS) entry which is preliminary data.</text>
</comment>
<dbReference type="Pfam" id="PF01408">
    <property type="entry name" value="GFO_IDH_MocA"/>
    <property type="match status" value="1"/>
</dbReference>
<dbReference type="Pfam" id="PF22725">
    <property type="entry name" value="GFO_IDH_MocA_C3"/>
    <property type="match status" value="1"/>
</dbReference>
<name>A0A537JA14_9BACT</name>
<dbReference type="InterPro" id="IPR036291">
    <property type="entry name" value="NAD(P)-bd_dom_sf"/>
</dbReference>
<proteinExistence type="predicted"/>
<dbReference type="GO" id="GO:0016491">
    <property type="term" value="F:oxidoreductase activity"/>
    <property type="evidence" value="ECO:0007669"/>
    <property type="project" value="UniProtKB-KW"/>
</dbReference>
<dbReference type="InterPro" id="IPR050463">
    <property type="entry name" value="Gfo/Idh/MocA_oxidrdct_glycsds"/>
</dbReference>
<evidence type="ECO:0000256" key="1">
    <source>
        <dbReference type="ARBA" id="ARBA00023002"/>
    </source>
</evidence>
<keyword evidence="1" id="KW-0560">Oxidoreductase</keyword>
<dbReference type="SUPFAM" id="SSF55347">
    <property type="entry name" value="Glyceraldehyde-3-phosphate dehydrogenase-like, C-terminal domain"/>
    <property type="match status" value="1"/>
</dbReference>
<evidence type="ECO:0000313" key="5">
    <source>
        <dbReference type="Proteomes" id="UP000320048"/>
    </source>
</evidence>
<dbReference type="SUPFAM" id="SSF51735">
    <property type="entry name" value="NAD(P)-binding Rossmann-fold domains"/>
    <property type="match status" value="1"/>
</dbReference>
<evidence type="ECO:0000259" key="2">
    <source>
        <dbReference type="Pfam" id="PF01408"/>
    </source>
</evidence>
<dbReference type="InterPro" id="IPR055170">
    <property type="entry name" value="GFO_IDH_MocA-like_dom"/>
</dbReference>
<dbReference type="PANTHER" id="PTHR43818">
    <property type="entry name" value="BCDNA.GH03377"/>
    <property type="match status" value="1"/>
</dbReference>
<dbReference type="InterPro" id="IPR000683">
    <property type="entry name" value="Gfo/Idh/MocA-like_OxRdtase_N"/>
</dbReference>
<reference evidence="4 5" key="1">
    <citation type="journal article" date="2019" name="Nat. Microbiol.">
        <title>Mediterranean grassland soil C-N compound turnover is dependent on rainfall and depth, and is mediated by genomically divergent microorganisms.</title>
        <authorList>
            <person name="Diamond S."/>
            <person name="Andeer P.F."/>
            <person name="Li Z."/>
            <person name="Crits-Christoph A."/>
            <person name="Burstein D."/>
            <person name="Anantharaman K."/>
            <person name="Lane K.R."/>
            <person name="Thomas B.C."/>
            <person name="Pan C."/>
            <person name="Northen T.R."/>
            <person name="Banfield J.F."/>
        </authorList>
    </citation>
    <scope>NUCLEOTIDE SEQUENCE [LARGE SCALE GENOMIC DNA]</scope>
    <source>
        <strain evidence="4">NP_7</strain>
    </source>
</reference>
<feature type="domain" description="Gfo/Idh/MocA-like oxidoreductase N-terminal" evidence="2">
    <location>
        <begin position="5"/>
        <end position="124"/>
    </location>
</feature>
<sequence>MTAPVRVGLLGCGRIARLAHLGALSRLRDVNLVALAEADPRRRAEASRRAPAATTLADYRELLDMPDVEAVIVALPPSLHADAAITALERGKHVYLEKPMALNLAEGARVLAAWRRSGLVGMIGFNYRFNHLYEAARERICAGRLGELVIARSVFSTSIRPMPDWEQTRARGGGALLSLGSHHIDLVRFLLSREIRDVSASWRTQRTEHDTAVLQLRLDDGVLVQSFFSLSGVEEDRVEIYGQAGKLTVDRSLSLAVEISPTTQRYARARQLARTLRAARGIPHAIDKIMSPGREPSYRAALAHFAAAVRFGRRATPDFCDGYLSLAVVDAAEQCATTGSWVSLADPLDAGLEMVAASSAAGQGASRRPCGVADA</sequence>